<organism evidence="1 2">
    <name type="scientific">Streblomastix strix</name>
    <dbReference type="NCBI Taxonomy" id="222440"/>
    <lineage>
        <taxon>Eukaryota</taxon>
        <taxon>Metamonada</taxon>
        <taxon>Preaxostyla</taxon>
        <taxon>Oxymonadida</taxon>
        <taxon>Streblomastigidae</taxon>
        <taxon>Streblomastix</taxon>
    </lineage>
</organism>
<evidence type="ECO:0000313" key="1">
    <source>
        <dbReference type="EMBL" id="KAA6395511.1"/>
    </source>
</evidence>
<proteinExistence type="predicted"/>
<dbReference type="Proteomes" id="UP000324800">
    <property type="component" value="Unassembled WGS sequence"/>
</dbReference>
<sequence>MEKLFIPTLTQDLGKNSSTQIQQPQPSELHYSSTLQLISNVKIASCLLLGSLLREVANELKLSKAEQKQMSQQSSPYTIQNQDQRFKQNNQDNNLLENIIGSNIDITVDGLEADLLQHQASLEHQRRQLLMNAIRAIIGLLNDDSKHVKASASRALGWL</sequence>
<comment type="caution">
    <text evidence="1">The sequence shown here is derived from an EMBL/GenBank/DDBJ whole genome shotgun (WGS) entry which is preliminary data.</text>
</comment>
<protein>
    <submittedName>
        <fullName evidence="1">Uncharacterized protein</fullName>
    </submittedName>
</protein>
<name>A0A5J4WKX3_9EUKA</name>
<dbReference type="EMBL" id="SNRW01001665">
    <property type="protein sequence ID" value="KAA6395511.1"/>
    <property type="molecule type" value="Genomic_DNA"/>
</dbReference>
<evidence type="ECO:0000313" key="2">
    <source>
        <dbReference type="Proteomes" id="UP000324800"/>
    </source>
</evidence>
<dbReference type="AlphaFoldDB" id="A0A5J4WKX3"/>
<gene>
    <name evidence="1" type="ORF">EZS28_008964</name>
</gene>
<accession>A0A5J4WKX3</accession>
<reference evidence="1 2" key="1">
    <citation type="submission" date="2019-03" db="EMBL/GenBank/DDBJ databases">
        <title>Single cell metagenomics reveals metabolic interactions within the superorganism composed of flagellate Streblomastix strix and complex community of Bacteroidetes bacteria on its surface.</title>
        <authorList>
            <person name="Treitli S.C."/>
            <person name="Kolisko M."/>
            <person name="Husnik F."/>
            <person name="Keeling P."/>
            <person name="Hampl V."/>
        </authorList>
    </citation>
    <scope>NUCLEOTIDE SEQUENCE [LARGE SCALE GENOMIC DNA]</scope>
    <source>
        <strain evidence="1">ST1C</strain>
    </source>
</reference>